<keyword evidence="1" id="KW-0732">Signal</keyword>
<dbReference type="Gene3D" id="3.20.20.370">
    <property type="entry name" value="Glycoside hydrolase/deacetylase"/>
    <property type="match status" value="1"/>
</dbReference>
<dbReference type="OrthoDB" id="193920at2"/>
<organism evidence="2 3">
    <name type="scientific">Terrimicrobium sacchariphilum</name>
    <dbReference type="NCBI Taxonomy" id="690879"/>
    <lineage>
        <taxon>Bacteria</taxon>
        <taxon>Pseudomonadati</taxon>
        <taxon>Verrucomicrobiota</taxon>
        <taxon>Terrimicrobiia</taxon>
        <taxon>Terrimicrobiales</taxon>
        <taxon>Terrimicrobiaceae</taxon>
        <taxon>Terrimicrobium</taxon>
    </lineage>
</organism>
<dbReference type="EMBL" id="BDCO01000003">
    <property type="protein sequence ID" value="GAT35464.1"/>
    <property type="molecule type" value="Genomic_DNA"/>
</dbReference>
<comment type="caution">
    <text evidence="2">The sequence shown here is derived from an EMBL/GenBank/DDBJ whole genome shotgun (WGS) entry which is preliminary data.</text>
</comment>
<accession>A0A146GFQ2</accession>
<dbReference type="InterPro" id="IPR018763">
    <property type="entry name" value="DUF2334"/>
</dbReference>
<proteinExistence type="predicted"/>
<dbReference type="InterPro" id="IPR011330">
    <property type="entry name" value="Glyco_hydro/deAcase_b/a-brl"/>
</dbReference>
<reference evidence="3" key="1">
    <citation type="journal article" date="2017" name="Genome Announc.">
        <title>Draft Genome Sequence of Terrimicrobium sacchariphilum NM-5T, a Facultative Anaerobic Soil Bacterium of the Class Spartobacteria.</title>
        <authorList>
            <person name="Qiu Y.L."/>
            <person name="Tourlousse D.M."/>
            <person name="Matsuura N."/>
            <person name="Ohashi A."/>
            <person name="Sekiguchi Y."/>
        </authorList>
    </citation>
    <scope>NUCLEOTIDE SEQUENCE [LARGE SCALE GENOMIC DNA]</scope>
    <source>
        <strain evidence="3">NM-5</strain>
    </source>
</reference>
<evidence type="ECO:0000313" key="2">
    <source>
        <dbReference type="EMBL" id="GAT35464.1"/>
    </source>
</evidence>
<dbReference type="STRING" id="690879.TSACC_3530"/>
<dbReference type="Gene3D" id="2.60.120.260">
    <property type="entry name" value="Galactose-binding domain-like"/>
    <property type="match status" value="1"/>
</dbReference>
<dbReference type="AlphaFoldDB" id="A0A146GFQ2"/>
<feature type="chain" id="PRO_5007525027" description="Peptidoglycan/xylan/chitin deacetylase, PgdA/CDA1 family" evidence="1">
    <location>
        <begin position="22"/>
        <end position="444"/>
    </location>
</feature>
<dbReference type="Proteomes" id="UP000076023">
    <property type="component" value="Unassembled WGS sequence"/>
</dbReference>
<dbReference type="SUPFAM" id="SSF88713">
    <property type="entry name" value="Glycoside hydrolase/deacetylase"/>
    <property type="match status" value="1"/>
</dbReference>
<dbReference type="RefSeq" id="WP_075081269.1">
    <property type="nucleotide sequence ID" value="NZ_BDCO01000003.1"/>
</dbReference>
<evidence type="ECO:0000256" key="1">
    <source>
        <dbReference type="SAM" id="SignalP"/>
    </source>
</evidence>
<sequence length="444" mass="48283">MKFLLPAFLALAAFTTGFGQAPVNPGFEDGATGWSLDPMSTVVPEAANTGKIGLRITDNSPDAGSSATSGRIPVTPGAMVELRFQARTETAGFIGVYLFFYDQAGKLIKEESQRAGAGHPVVGVSKADGQWSPYGLKATVPPEAASVAIWVHSFGKAVGSADFDDFVFEGASGAASAAVQTPPPQPRAPVVIPSRAKPPLIVIKVDDFRPINGGNLHGIWIKVVDYLASKNAKVSIGVNPEKLNEASPALIEWVKKQHASGEVEFWFHGWDHAMHEVDGVKYNEFNKRPYEEQKKRFDDGQAITKEKFGFAYNTFGPPGGASNGFGDANTYQVMADEPDMKVWLYPQPMDKAALDLQAGGKVTVLDRVWAVNLESKVGQPDFQRFLEGYAKNPDREYFVLQGHPMSWGTPEKWAEFTKIIDFLVEQKAEFLTPSELAARVKSAN</sequence>
<dbReference type="GO" id="GO:0005975">
    <property type="term" value="P:carbohydrate metabolic process"/>
    <property type="evidence" value="ECO:0007669"/>
    <property type="project" value="InterPro"/>
</dbReference>
<name>A0A146GFQ2_TERSA</name>
<dbReference type="InParanoid" id="A0A146GFQ2"/>
<evidence type="ECO:0000313" key="3">
    <source>
        <dbReference type="Proteomes" id="UP000076023"/>
    </source>
</evidence>
<evidence type="ECO:0008006" key="4">
    <source>
        <dbReference type="Google" id="ProtNLM"/>
    </source>
</evidence>
<feature type="signal peptide" evidence="1">
    <location>
        <begin position="1"/>
        <end position="21"/>
    </location>
</feature>
<dbReference type="Pfam" id="PF10096">
    <property type="entry name" value="DUF2334"/>
    <property type="match status" value="1"/>
</dbReference>
<protein>
    <recommendedName>
        <fullName evidence="4">Peptidoglycan/xylan/chitin deacetylase, PgdA/CDA1 family</fullName>
    </recommendedName>
</protein>
<gene>
    <name evidence="2" type="ORF">TSACC_3530</name>
</gene>
<keyword evidence="3" id="KW-1185">Reference proteome</keyword>